<evidence type="ECO:0000313" key="3">
    <source>
        <dbReference type="Proteomes" id="UP001443914"/>
    </source>
</evidence>
<reference evidence="2" key="1">
    <citation type="submission" date="2024-03" db="EMBL/GenBank/DDBJ databases">
        <title>WGS assembly of Saponaria officinalis var. Norfolk2.</title>
        <authorList>
            <person name="Jenkins J."/>
            <person name="Shu S."/>
            <person name="Grimwood J."/>
            <person name="Barry K."/>
            <person name="Goodstein D."/>
            <person name="Schmutz J."/>
            <person name="Leebens-Mack J."/>
            <person name="Osbourn A."/>
        </authorList>
    </citation>
    <scope>NUCLEOTIDE SEQUENCE [LARGE SCALE GENOMIC DNA]</scope>
    <source>
        <strain evidence="2">JIC</strain>
    </source>
</reference>
<gene>
    <name evidence="2" type="ORF">RND81_09G030800</name>
</gene>
<proteinExistence type="predicted"/>
<dbReference type="Proteomes" id="UP001443914">
    <property type="component" value="Unassembled WGS sequence"/>
</dbReference>
<evidence type="ECO:0000256" key="1">
    <source>
        <dbReference type="SAM" id="MobiDB-lite"/>
    </source>
</evidence>
<comment type="caution">
    <text evidence="2">The sequence shown here is derived from an EMBL/GenBank/DDBJ whole genome shotgun (WGS) entry which is preliminary data.</text>
</comment>
<dbReference type="AlphaFoldDB" id="A0AAW1IHH7"/>
<accession>A0AAW1IHH7</accession>
<organism evidence="2 3">
    <name type="scientific">Saponaria officinalis</name>
    <name type="common">Common soapwort</name>
    <name type="synonym">Lychnis saponaria</name>
    <dbReference type="NCBI Taxonomy" id="3572"/>
    <lineage>
        <taxon>Eukaryota</taxon>
        <taxon>Viridiplantae</taxon>
        <taxon>Streptophyta</taxon>
        <taxon>Embryophyta</taxon>
        <taxon>Tracheophyta</taxon>
        <taxon>Spermatophyta</taxon>
        <taxon>Magnoliopsida</taxon>
        <taxon>eudicotyledons</taxon>
        <taxon>Gunneridae</taxon>
        <taxon>Pentapetalae</taxon>
        <taxon>Caryophyllales</taxon>
        <taxon>Caryophyllaceae</taxon>
        <taxon>Caryophylleae</taxon>
        <taxon>Saponaria</taxon>
    </lineage>
</organism>
<sequence>MLATSIGPTKNLQVEVVVVFSWAIRLVKKSGMCKTSRRVLFSILDVIFVEHEFPYSPTNSVVGTDTCGSDSRPYNDVSKPSSSVEELEIVPRTESSQGFSSHEPTVADMGRGHRPKIPNVRLRGYVTNTAIVVPPSCPPSSAPSSAITSGQEPTSFKEAMASPH</sequence>
<keyword evidence="3" id="KW-1185">Reference proteome</keyword>
<feature type="compositionally biased region" description="Polar residues" evidence="1">
    <location>
        <begin position="93"/>
        <end position="103"/>
    </location>
</feature>
<feature type="region of interest" description="Disordered" evidence="1">
    <location>
        <begin position="134"/>
        <end position="164"/>
    </location>
</feature>
<evidence type="ECO:0000313" key="2">
    <source>
        <dbReference type="EMBL" id="KAK9689042.1"/>
    </source>
</evidence>
<feature type="region of interest" description="Disordered" evidence="1">
    <location>
        <begin position="64"/>
        <end position="117"/>
    </location>
</feature>
<dbReference type="EMBL" id="JBDFQZ010000009">
    <property type="protein sequence ID" value="KAK9689042.1"/>
    <property type="molecule type" value="Genomic_DNA"/>
</dbReference>
<name>A0AAW1IHH7_SAPOF</name>
<protein>
    <submittedName>
        <fullName evidence="2">Uncharacterized protein</fullName>
    </submittedName>
</protein>